<proteinExistence type="predicted"/>
<keyword evidence="2" id="KW-1185">Reference proteome</keyword>
<comment type="caution">
    <text evidence="1">The sequence shown here is derived from an EMBL/GenBank/DDBJ whole genome shotgun (WGS) entry which is preliminary data.</text>
</comment>
<evidence type="ECO:0000313" key="1">
    <source>
        <dbReference type="EMBL" id="THF58194.1"/>
    </source>
</evidence>
<accession>A0ABY2QBG8</accession>
<sequence length="175" mass="19699">MDITARIKLAVAAHARRDDASPTDFDLRFRDGIAAGGWHLDDESLTRAGYYCTYARKATMVVVRPGAPAIPTFWKPAVFFLPDDPALKPEMAYDGDPLLRGCKVVPVKPAVDTPRSKLKREVFGHVNPALDALASFHERTGKRWEVLYLRERDRCRNVGEAFDWSEMPVDPRTLS</sequence>
<reference evidence="1 2" key="1">
    <citation type="submission" date="2019-04" db="EMBL/GenBank/DDBJ databases">
        <title>Mesorhizobium composti sp. nov., isolated from compost.</title>
        <authorList>
            <person name="Lin S.-Y."/>
            <person name="Hameed A."/>
            <person name="Hsieh Y.-T."/>
            <person name="Young C.-C."/>
        </authorList>
    </citation>
    <scope>NUCLEOTIDE SEQUENCE [LARGE SCALE GENOMIC DNA]</scope>
    <source>
        <strain evidence="1 2">CC-YTH430</strain>
    </source>
</reference>
<dbReference type="EMBL" id="SSNY01000003">
    <property type="protein sequence ID" value="THF58194.1"/>
    <property type="molecule type" value="Genomic_DNA"/>
</dbReference>
<evidence type="ECO:0000313" key="2">
    <source>
        <dbReference type="Proteomes" id="UP000306441"/>
    </source>
</evidence>
<organism evidence="1 2">
    <name type="scientific">Ollibium composti</name>
    <dbReference type="NCBI Taxonomy" id="2675109"/>
    <lineage>
        <taxon>Bacteria</taxon>
        <taxon>Pseudomonadati</taxon>
        <taxon>Pseudomonadota</taxon>
        <taxon>Alphaproteobacteria</taxon>
        <taxon>Hyphomicrobiales</taxon>
        <taxon>Phyllobacteriaceae</taxon>
        <taxon>Ollibium</taxon>
    </lineage>
</organism>
<dbReference type="RefSeq" id="WP_136355149.1">
    <property type="nucleotide sequence ID" value="NZ_SSNY01000003.1"/>
</dbReference>
<protein>
    <submittedName>
        <fullName evidence="1">Uncharacterized protein</fullName>
    </submittedName>
</protein>
<dbReference type="Proteomes" id="UP000306441">
    <property type="component" value="Unassembled WGS sequence"/>
</dbReference>
<name>A0ABY2QBG8_9HYPH</name>
<gene>
    <name evidence="1" type="ORF">E6C48_06140</name>
</gene>